<gene>
    <name evidence="2" type="ORF">RNB18_25870</name>
</gene>
<dbReference type="EMBL" id="JAVREZ010000009">
    <property type="protein sequence ID" value="MDT0483594.1"/>
    <property type="molecule type" value="Genomic_DNA"/>
</dbReference>
<dbReference type="Proteomes" id="UP001183824">
    <property type="component" value="Unassembled WGS sequence"/>
</dbReference>
<dbReference type="PANTHER" id="PTHR11941">
    <property type="entry name" value="ENOYL-COA HYDRATASE-RELATED"/>
    <property type="match status" value="1"/>
</dbReference>
<dbReference type="SUPFAM" id="SSF52096">
    <property type="entry name" value="ClpP/crotonase"/>
    <property type="match status" value="1"/>
</dbReference>
<dbReference type="InterPro" id="IPR001753">
    <property type="entry name" value="Enoyl-CoA_hydra/iso"/>
</dbReference>
<name>A0ABU2VEE7_9ACTN</name>
<dbReference type="RefSeq" id="WP_311716515.1">
    <property type="nucleotide sequence ID" value="NZ_JAVREZ010000009.1"/>
</dbReference>
<dbReference type="Pfam" id="PF00378">
    <property type="entry name" value="ECH_1"/>
    <property type="match status" value="1"/>
</dbReference>
<dbReference type="InterPro" id="IPR029045">
    <property type="entry name" value="ClpP/crotonase-like_dom_sf"/>
</dbReference>
<evidence type="ECO:0000313" key="2">
    <source>
        <dbReference type="EMBL" id="MDT0483594.1"/>
    </source>
</evidence>
<reference evidence="3" key="1">
    <citation type="submission" date="2023-07" db="EMBL/GenBank/DDBJ databases">
        <title>30 novel species of actinomycetes from the DSMZ collection.</title>
        <authorList>
            <person name="Nouioui I."/>
        </authorList>
    </citation>
    <scope>NUCLEOTIDE SEQUENCE [LARGE SCALE GENOMIC DNA]</scope>
    <source>
        <strain evidence="3">DSM 41640</strain>
    </source>
</reference>
<protein>
    <submittedName>
        <fullName evidence="2">Enoyl-CoA hydratase/isomerase family protein</fullName>
    </submittedName>
</protein>
<dbReference type="Gene3D" id="3.90.226.10">
    <property type="entry name" value="2-enoyl-CoA Hydratase, Chain A, domain 1"/>
    <property type="match status" value="1"/>
</dbReference>
<feature type="region of interest" description="Disordered" evidence="1">
    <location>
        <begin position="1"/>
        <end position="63"/>
    </location>
</feature>
<accession>A0ABU2VEE7</accession>
<keyword evidence="3" id="KW-1185">Reference proteome</keyword>
<organism evidence="2 3">
    <name type="scientific">Streptomyces doebereineriae</name>
    <dbReference type="NCBI Taxonomy" id="3075528"/>
    <lineage>
        <taxon>Bacteria</taxon>
        <taxon>Bacillati</taxon>
        <taxon>Actinomycetota</taxon>
        <taxon>Actinomycetes</taxon>
        <taxon>Kitasatosporales</taxon>
        <taxon>Streptomycetaceae</taxon>
        <taxon>Streptomyces</taxon>
    </lineage>
</organism>
<evidence type="ECO:0000313" key="3">
    <source>
        <dbReference type="Proteomes" id="UP001183824"/>
    </source>
</evidence>
<sequence length="374" mass="40327">MATAIIETGSKDRTTASARPVHTECVAVSGERDPRERRRPSTTADSPEDHMDTSRSSSQPAGHIDVEGHAGVLVARLDGGPHALFDIEMSKQLKELVDRADRDPDIRAVVFTSKHPDRFLSHSDVRWLQGGGTGFPPINTRLARLATRTARLINRVPVVRTLVGMTRLKTLLQLDGFHATFLKMQASGTIFVAALNGSALAVGMEMALACDLRIMADGEHVIGLTEVLLALTPGGGGSQRLPRLIGTQQALIPILEGRPFTPAEALSLGVVDEVVPQEQVLARSIERAEYLSLRSKKSLGAIKRSIYFGSTLPIEDGLQFEHGEFLVRDQSKEGQGRMLAYIATTDATGELPLMNREAYARALAAGGLPGSTTE</sequence>
<dbReference type="CDD" id="cd06558">
    <property type="entry name" value="crotonase-like"/>
    <property type="match status" value="1"/>
</dbReference>
<proteinExistence type="predicted"/>
<comment type="caution">
    <text evidence="2">The sequence shown here is derived from an EMBL/GenBank/DDBJ whole genome shotgun (WGS) entry which is preliminary data.</text>
</comment>
<dbReference type="PANTHER" id="PTHR11941:SF54">
    <property type="entry name" value="ENOYL-COA HYDRATASE, MITOCHONDRIAL"/>
    <property type="match status" value="1"/>
</dbReference>
<evidence type="ECO:0000256" key="1">
    <source>
        <dbReference type="SAM" id="MobiDB-lite"/>
    </source>
</evidence>